<reference evidence="7" key="1">
    <citation type="submission" date="2016-05" db="EMBL/GenBank/DDBJ databases">
        <authorList>
            <person name="Baek K."/>
            <person name="Yang S.-J."/>
        </authorList>
    </citation>
    <scope>NUCLEOTIDE SEQUENCE [LARGE SCALE GENOMIC DNA]</scope>
    <source>
        <strain evidence="7">ST58-10</strain>
    </source>
</reference>
<dbReference type="SUPFAM" id="SSF48179">
    <property type="entry name" value="6-phosphogluconate dehydrogenase C-terminal domain-like"/>
    <property type="match status" value="1"/>
</dbReference>
<dbReference type="Gene3D" id="3.40.50.720">
    <property type="entry name" value="NAD(P)-binding Rossmann-like Domain"/>
    <property type="match status" value="2"/>
</dbReference>
<dbReference type="KEGG" id="mars:A8C75_15045"/>
<dbReference type="PIRSF" id="PIRSF000124">
    <property type="entry name" value="UDPglc_GDPman_dh"/>
    <property type="match status" value="1"/>
</dbReference>
<feature type="binding site" evidence="4">
    <location>
        <position position="249"/>
    </location>
    <ligand>
        <name>substrate</name>
    </ligand>
</feature>
<keyword evidence="7" id="KW-1185">Reference proteome</keyword>
<dbReference type="STRING" id="1821621.A8C75_15045"/>
<gene>
    <name evidence="6" type="ORF">A8C75_15045</name>
</gene>
<keyword evidence="2 3" id="KW-0560">Oxidoreductase</keyword>
<dbReference type="OrthoDB" id="9803238at2"/>
<dbReference type="Pfam" id="PF00984">
    <property type="entry name" value="UDPG_MGDP_dh"/>
    <property type="match status" value="1"/>
</dbReference>
<dbReference type="EMBL" id="CP015839">
    <property type="protein sequence ID" value="ANG63664.1"/>
    <property type="molecule type" value="Genomic_DNA"/>
</dbReference>
<evidence type="ECO:0000256" key="3">
    <source>
        <dbReference type="PIRNR" id="PIRNR000124"/>
    </source>
</evidence>
<comment type="similarity">
    <text evidence="3">Belongs to the UDP-glucose/GDP-mannose dehydrogenase family.</text>
</comment>
<dbReference type="GO" id="GO:0051287">
    <property type="term" value="F:NAD binding"/>
    <property type="evidence" value="ECO:0007669"/>
    <property type="project" value="InterPro"/>
</dbReference>
<dbReference type="GO" id="GO:0000271">
    <property type="term" value="P:polysaccharide biosynthetic process"/>
    <property type="evidence" value="ECO:0007669"/>
    <property type="project" value="InterPro"/>
</dbReference>
<dbReference type="InterPro" id="IPR008927">
    <property type="entry name" value="6-PGluconate_DH-like_C_sf"/>
</dbReference>
<dbReference type="PANTHER" id="PTHR43750">
    <property type="entry name" value="UDP-GLUCOSE 6-DEHYDROGENASE TUAD"/>
    <property type="match status" value="1"/>
</dbReference>
<dbReference type="InterPro" id="IPR028357">
    <property type="entry name" value="UDPglc_DH_bac"/>
</dbReference>
<feature type="binding site" evidence="4">
    <location>
        <position position="312"/>
    </location>
    <ligand>
        <name>substrate</name>
    </ligand>
</feature>
<dbReference type="Pfam" id="PF03720">
    <property type="entry name" value="UDPG_MGDP_dh_C"/>
    <property type="match status" value="1"/>
</dbReference>
<protein>
    <recommendedName>
        <fullName evidence="1 3">UDP-glucose 6-dehydrogenase</fullName>
        <ecNumber evidence="3">1.1.1.22</ecNumber>
    </recommendedName>
</protein>
<feature type="binding site" evidence="4">
    <location>
        <begin position="241"/>
        <end position="245"/>
    </location>
    <ligand>
        <name>substrate</name>
    </ligand>
</feature>
<evidence type="ECO:0000313" key="7">
    <source>
        <dbReference type="Proteomes" id="UP000078070"/>
    </source>
</evidence>
<dbReference type="SMART" id="SM00984">
    <property type="entry name" value="UDPG_MGDP_dh_C"/>
    <property type="match status" value="1"/>
</dbReference>
<evidence type="ECO:0000256" key="4">
    <source>
        <dbReference type="PIRSR" id="PIRSR500134-2"/>
    </source>
</evidence>
<dbReference type="InterPro" id="IPR036291">
    <property type="entry name" value="NAD(P)-bd_dom_sf"/>
</dbReference>
<evidence type="ECO:0000256" key="2">
    <source>
        <dbReference type="ARBA" id="ARBA00023002"/>
    </source>
</evidence>
<feature type="domain" description="UDP-glucose/GDP-mannose dehydrogenase C-terminal" evidence="5">
    <location>
        <begin position="305"/>
        <end position="409"/>
    </location>
</feature>
<dbReference type="EC" id="1.1.1.22" evidence="3"/>
<dbReference type="RefSeq" id="WP_067384107.1">
    <property type="nucleotide sequence ID" value="NZ_CP015839.1"/>
</dbReference>
<dbReference type="AlphaFoldDB" id="A0A1A9F008"/>
<dbReference type="GO" id="GO:0003979">
    <property type="term" value="F:UDP-glucose 6-dehydrogenase activity"/>
    <property type="evidence" value="ECO:0007669"/>
    <property type="project" value="UniProtKB-EC"/>
</dbReference>
<name>A0A1A9F008_9GAMM</name>
<evidence type="ECO:0000259" key="5">
    <source>
        <dbReference type="SMART" id="SM00984"/>
    </source>
</evidence>
<dbReference type="Gene3D" id="1.20.5.100">
    <property type="entry name" value="Cytochrome c1, transmembrane anchor, C-terminal"/>
    <property type="match status" value="1"/>
</dbReference>
<organism evidence="6 7">
    <name type="scientific">Marinobacterium aestuarii</name>
    <dbReference type="NCBI Taxonomy" id="1821621"/>
    <lineage>
        <taxon>Bacteria</taxon>
        <taxon>Pseudomonadati</taxon>
        <taxon>Pseudomonadota</taxon>
        <taxon>Gammaproteobacteria</taxon>
        <taxon>Oceanospirillales</taxon>
        <taxon>Oceanospirillaceae</taxon>
        <taxon>Marinobacterium</taxon>
    </lineage>
</organism>
<evidence type="ECO:0000256" key="1">
    <source>
        <dbReference type="ARBA" id="ARBA00015132"/>
    </source>
</evidence>
<dbReference type="SUPFAM" id="SSF51735">
    <property type="entry name" value="NAD(P)-binding Rossmann-fold domains"/>
    <property type="match status" value="1"/>
</dbReference>
<dbReference type="GO" id="GO:0016874">
    <property type="term" value="F:ligase activity"/>
    <property type="evidence" value="ECO:0007669"/>
    <property type="project" value="UniProtKB-KW"/>
</dbReference>
<dbReference type="InterPro" id="IPR036220">
    <property type="entry name" value="UDP-Glc/GDP-Man_DH_C_sf"/>
</dbReference>
<dbReference type="InterPro" id="IPR014027">
    <property type="entry name" value="UDP-Glc/GDP-Man_DH_C"/>
</dbReference>
<proteinExistence type="inferred from homology"/>
<keyword evidence="3" id="KW-0520">NAD</keyword>
<dbReference type="InterPro" id="IPR014026">
    <property type="entry name" value="UDP-Glc/GDP-Man_DH_dimer"/>
</dbReference>
<dbReference type="SUPFAM" id="SSF52413">
    <property type="entry name" value="UDP-glucose/GDP-mannose dehydrogenase C-terminal domain"/>
    <property type="match status" value="1"/>
</dbReference>
<dbReference type="Proteomes" id="UP000078070">
    <property type="component" value="Chromosome"/>
</dbReference>
<sequence length="425" mass="46251">MKIAVWGDELAAWVAGAQLAAFGNDVCVSLPHTDAAATDIRPGQSSVRAEPGLMALLDTAMVQGSLSAAPALQSLEASVYWLAMAPDEEDQAIALVTRLAQRTDAPLLLINQSNFGIGASDRLQALLNHGAGQNVICLPDTLQQGSALSQFGRPQSLLVGCEDEAALALLKALLRPFSGGVQSLQLMTRREAEFTKFAITGMLALRLGYINELANLADLLSVDIEVVRQGMGSDERIGRHYLAPGCGFGGQHFTQYIEGLAGLFSEKRRSTLLDTVLTENQRQMELPFRKLWQHYECDLQGKTVALWGLAFKPGVASIDNAPALRIIDALLAQGARVRLHDPEALPEVRERYGDNARLQYCADKYDAAQGADALLLLTEWPEYWSPDFARLAQTLSARVIVDGRNIYDPALLRAQGFDYYGIGRL</sequence>
<dbReference type="PANTHER" id="PTHR43750:SF3">
    <property type="entry name" value="UDP-GLUCOSE 6-DEHYDROGENASE TUAD"/>
    <property type="match status" value="1"/>
</dbReference>
<comment type="catalytic activity">
    <reaction evidence="3">
        <text>UDP-alpha-D-glucose + 2 NAD(+) + H2O = UDP-alpha-D-glucuronate + 2 NADH + 3 H(+)</text>
        <dbReference type="Rhea" id="RHEA:23596"/>
        <dbReference type="ChEBI" id="CHEBI:15377"/>
        <dbReference type="ChEBI" id="CHEBI:15378"/>
        <dbReference type="ChEBI" id="CHEBI:57540"/>
        <dbReference type="ChEBI" id="CHEBI:57945"/>
        <dbReference type="ChEBI" id="CHEBI:58052"/>
        <dbReference type="ChEBI" id="CHEBI:58885"/>
        <dbReference type="EC" id="1.1.1.22"/>
    </reaction>
</comment>
<dbReference type="InterPro" id="IPR017476">
    <property type="entry name" value="UDP-Glc/GDP-Man"/>
</dbReference>
<evidence type="ECO:0000313" key="6">
    <source>
        <dbReference type="EMBL" id="ANG63664.1"/>
    </source>
</evidence>
<feature type="binding site" evidence="4">
    <location>
        <position position="196"/>
    </location>
    <ligand>
        <name>substrate</name>
    </ligand>
</feature>
<reference evidence="6 7" key="2">
    <citation type="journal article" date="2018" name="Int. J. Syst. Evol. Microbiol.">
        <title>Marinobacterium aestuarii sp. nov., a benzene-degrading marine bacterium isolated from estuary sediment.</title>
        <authorList>
            <person name="Bae S.S."/>
            <person name="Jung J."/>
            <person name="Chung D."/>
            <person name="Baek K."/>
        </authorList>
    </citation>
    <scope>NUCLEOTIDE SEQUENCE [LARGE SCALE GENOMIC DNA]</scope>
    <source>
        <strain evidence="6 7">ST58-10</strain>
    </source>
</reference>
<keyword evidence="6" id="KW-0436">Ligase</keyword>
<dbReference type="PIRSF" id="PIRSF500134">
    <property type="entry name" value="UDPglc_DH_bac"/>
    <property type="match status" value="1"/>
</dbReference>
<accession>A0A1A9F008</accession>